<evidence type="ECO:0000256" key="1">
    <source>
        <dbReference type="SAM" id="Phobius"/>
    </source>
</evidence>
<keyword evidence="1" id="KW-1133">Transmembrane helix</keyword>
<name>A0A5N0TC78_9GAMM</name>
<accession>A0A5N0TC78</accession>
<dbReference type="Proteomes" id="UP000325372">
    <property type="component" value="Unassembled WGS sequence"/>
</dbReference>
<dbReference type="EMBL" id="VYXP01000003">
    <property type="protein sequence ID" value="KAA9132693.1"/>
    <property type="molecule type" value="Genomic_DNA"/>
</dbReference>
<feature type="transmembrane region" description="Helical" evidence="1">
    <location>
        <begin position="12"/>
        <end position="33"/>
    </location>
</feature>
<dbReference type="InterPro" id="IPR025333">
    <property type="entry name" value="DUF4239"/>
</dbReference>
<organism evidence="2 3">
    <name type="scientific">Marinihelvus fidelis</name>
    <dbReference type="NCBI Taxonomy" id="2613842"/>
    <lineage>
        <taxon>Bacteria</taxon>
        <taxon>Pseudomonadati</taxon>
        <taxon>Pseudomonadota</taxon>
        <taxon>Gammaproteobacteria</taxon>
        <taxon>Chromatiales</taxon>
        <taxon>Wenzhouxiangellaceae</taxon>
        <taxon>Marinihelvus</taxon>
    </lineage>
</organism>
<gene>
    <name evidence="2" type="ORF">F3N42_05625</name>
</gene>
<dbReference type="Pfam" id="PF14023">
    <property type="entry name" value="Bestrophin-like"/>
    <property type="match status" value="1"/>
</dbReference>
<sequence>MPTTTQHFLDVFPLPWLFVLTLALMVVSIEIGFFVGRRRPERIVKAQTSQVRAIMGAGLGLLAFILAFTFATGQSHYEVRVQGLVEETRLARTAWLQTEFLAEPRRSEARELLREYVQVRVEGEQALRAADRPAVRSAIIRSEEIHQQLWAVATAQHRAVPPQSNLDLERNDFLASVIGLIDMHVVRIEAALLNRIPNTIWMTLYLMAVLSMLVMGYQAGLVGRRSPMATMTLALAFSAVMMLITDLDRPVMSLFTIDNQIMIDLMDQMRVQQ</sequence>
<dbReference type="RefSeq" id="WP_150863415.1">
    <property type="nucleotide sequence ID" value="NZ_VYXP01000003.1"/>
</dbReference>
<comment type="caution">
    <text evidence="2">The sequence shown here is derived from an EMBL/GenBank/DDBJ whole genome shotgun (WGS) entry which is preliminary data.</text>
</comment>
<proteinExistence type="predicted"/>
<evidence type="ECO:0008006" key="4">
    <source>
        <dbReference type="Google" id="ProtNLM"/>
    </source>
</evidence>
<keyword evidence="1" id="KW-0472">Membrane</keyword>
<keyword evidence="3" id="KW-1185">Reference proteome</keyword>
<feature type="transmembrane region" description="Helical" evidence="1">
    <location>
        <begin position="53"/>
        <end position="71"/>
    </location>
</feature>
<keyword evidence="1" id="KW-0812">Transmembrane</keyword>
<reference evidence="2 3" key="1">
    <citation type="submission" date="2019-09" db="EMBL/GenBank/DDBJ databases">
        <title>Wenzhouxiangella sp. Genome sequencing and assembly.</title>
        <authorList>
            <person name="Zhang R."/>
        </authorList>
    </citation>
    <scope>NUCLEOTIDE SEQUENCE [LARGE SCALE GENOMIC DNA]</scope>
    <source>
        <strain evidence="2 3">W260</strain>
    </source>
</reference>
<protein>
    <recommendedName>
        <fullName evidence="4">DUF4239 domain-containing protein</fullName>
    </recommendedName>
</protein>
<feature type="transmembrane region" description="Helical" evidence="1">
    <location>
        <begin position="200"/>
        <end position="220"/>
    </location>
</feature>
<evidence type="ECO:0000313" key="2">
    <source>
        <dbReference type="EMBL" id="KAA9132693.1"/>
    </source>
</evidence>
<evidence type="ECO:0000313" key="3">
    <source>
        <dbReference type="Proteomes" id="UP000325372"/>
    </source>
</evidence>
<dbReference type="AlphaFoldDB" id="A0A5N0TC78"/>